<dbReference type="Proteomes" id="UP001362999">
    <property type="component" value="Unassembled WGS sequence"/>
</dbReference>
<dbReference type="AlphaFoldDB" id="A0AAV9Z757"/>
<accession>A0AAV9Z757</accession>
<proteinExistence type="predicted"/>
<keyword evidence="3" id="KW-1185">Reference proteome</keyword>
<evidence type="ECO:0000313" key="3">
    <source>
        <dbReference type="Proteomes" id="UP001362999"/>
    </source>
</evidence>
<keyword evidence="1" id="KW-0732">Signal</keyword>
<reference evidence="2 3" key="1">
    <citation type="journal article" date="2024" name="J Genomics">
        <title>Draft genome sequencing and assembly of Favolaschia claudopus CIRM-BRFM 2984 isolated from oak limbs.</title>
        <authorList>
            <person name="Navarro D."/>
            <person name="Drula E."/>
            <person name="Chaduli D."/>
            <person name="Cazenave R."/>
            <person name="Ahrendt S."/>
            <person name="Wang J."/>
            <person name="Lipzen A."/>
            <person name="Daum C."/>
            <person name="Barry K."/>
            <person name="Grigoriev I.V."/>
            <person name="Favel A."/>
            <person name="Rosso M.N."/>
            <person name="Martin F."/>
        </authorList>
    </citation>
    <scope>NUCLEOTIDE SEQUENCE [LARGE SCALE GENOMIC DNA]</scope>
    <source>
        <strain evidence="2 3">CIRM-BRFM 2984</strain>
    </source>
</reference>
<comment type="caution">
    <text evidence="2">The sequence shown here is derived from an EMBL/GenBank/DDBJ whole genome shotgun (WGS) entry which is preliminary data.</text>
</comment>
<feature type="signal peptide" evidence="1">
    <location>
        <begin position="1"/>
        <end position="20"/>
    </location>
</feature>
<dbReference type="EMBL" id="JAWWNJ010000191">
    <property type="protein sequence ID" value="KAK6972196.1"/>
    <property type="molecule type" value="Genomic_DNA"/>
</dbReference>
<gene>
    <name evidence="2" type="ORF">R3P38DRAFT_3134743</name>
</gene>
<protein>
    <submittedName>
        <fullName evidence="2">Uncharacterized protein</fullName>
    </submittedName>
</protein>
<sequence>MVYVLALGSQFFTCWTLSKATGYYQYVDLPTSSIPVHLSLTVPRFQAIEGENLPHPPITCLSLIFSLCSPSYTVHRRIKNLYEYLLELAHSPLDKAGNSYEGHPAVNTGGFLNAIE</sequence>
<evidence type="ECO:0000256" key="1">
    <source>
        <dbReference type="SAM" id="SignalP"/>
    </source>
</evidence>
<feature type="chain" id="PRO_5043889110" evidence="1">
    <location>
        <begin position="21"/>
        <end position="116"/>
    </location>
</feature>
<name>A0AAV9Z757_9AGAR</name>
<organism evidence="2 3">
    <name type="scientific">Favolaschia claudopus</name>
    <dbReference type="NCBI Taxonomy" id="2862362"/>
    <lineage>
        <taxon>Eukaryota</taxon>
        <taxon>Fungi</taxon>
        <taxon>Dikarya</taxon>
        <taxon>Basidiomycota</taxon>
        <taxon>Agaricomycotina</taxon>
        <taxon>Agaricomycetes</taxon>
        <taxon>Agaricomycetidae</taxon>
        <taxon>Agaricales</taxon>
        <taxon>Marasmiineae</taxon>
        <taxon>Mycenaceae</taxon>
        <taxon>Favolaschia</taxon>
    </lineage>
</organism>
<evidence type="ECO:0000313" key="2">
    <source>
        <dbReference type="EMBL" id="KAK6972196.1"/>
    </source>
</evidence>